<comment type="caution">
    <text evidence="2">The sequence shown here is derived from an EMBL/GenBank/DDBJ whole genome shotgun (WGS) entry which is preliminary data.</text>
</comment>
<dbReference type="InterPro" id="IPR013320">
    <property type="entry name" value="ConA-like_dom_sf"/>
</dbReference>
<dbReference type="Gene3D" id="2.60.120.260">
    <property type="entry name" value="Galactose-binding domain-like"/>
    <property type="match status" value="1"/>
</dbReference>
<dbReference type="EMBL" id="JADOUF010000001">
    <property type="protein sequence ID" value="MBG6137092.1"/>
    <property type="molecule type" value="Genomic_DNA"/>
</dbReference>
<dbReference type="Proteomes" id="UP000622552">
    <property type="component" value="Unassembled WGS sequence"/>
</dbReference>
<gene>
    <name evidence="2" type="ORF">IW245_003286</name>
</gene>
<proteinExistence type="predicted"/>
<name>A0A8J7GI58_9ACTN</name>
<dbReference type="AlphaFoldDB" id="A0A8J7GI58"/>
<evidence type="ECO:0000256" key="1">
    <source>
        <dbReference type="SAM" id="SignalP"/>
    </source>
</evidence>
<evidence type="ECO:0000313" key="2">
    <source>
        <dbReference type="EMBL" id="MBG6137092.1"/>
    </source>
</evidence>
<feature type="signal peptide" evidence="1">
    <location>
        <begin position="1"/>
        <end position="25"/>
    </location>
</feature>
<evidence type="ECO:0000313" key="3">
    <source>
        <dbReference type="Proteomes" id="UP000622552"/>
    </source>
</evidence>
<sequence>MKPIRLFTVGAVLAIGAAVVPVTMAAATSKAPAVACSVATHGPHHDEAGPACVAAEVTLDRLPAVGESATVKIRLRSQVSIDAARLSVRLPRSLRLDTAGTGLSAPRAVGLDQAAEQTFALSTGGRTVTLRVTALEAGPAQVQADVTDAGVPDQSRSAHGSTVFTVGERAGGSHAGLAGTDSPAVDAGVVRPAANGRTTPLTAAAPRSTAAGQICATGQFTVADKTGTWLAGRNIPVAVLGRTTSSAATQTYATGLTGATDGRYSVCFTSPVTTMYSVQVKFTSDSSVWRVTDNAGANTYSVTTAARTNVQAGTVDFGTTSPTSTYMRGWHAFDTLNLLWGIRASGTNCWTARETANCTKITLHWQPGSTDGTYFDPDGRYVAMEDADPDSEHLVLHESGHHFMDLLYNRWWPVFDCPDPHYLQKRSGPTCAWTEGFANAIAGYAKGDGMFYWPDGESVDLMTTAPFDPRQPASHTNIEDGDQVECRVAGSIIDLWRRTDNGPAATFDLMRRYQSSTFREWFNDDRPLTGLDTSATARDLVYTHTIDYRTGTPGSGVANGGFESGTANWTITGGVVGNWPDYPAQQGSWYAWMGGNGVVNTDTLSQQITIPSTATSATLGYYLRIATQESGSTAYDTFKVQVIDGSTTTTLATFSNTNASNGYVARTVSLSAFRGRTVTLRFVSTEDSSLTTDFLLDSVTLTTT</sequence>
<reference evidence="2" key="1">
    <citation type="submission" date="2020-11" db="EMBL/GenBank/DDBJ databases">
        <title>Sequencing the genomes of 1000 actinobacteria strains.</title>
        <authorList>
            <person name="Klenk H.-P."/>
        </authorList>
    </citation>
    <scope>NUCLEOTIDE SEQUENCE</scope>
    <source>
        <strain evidence="2">DSM 45356</strain>
    </source>
</reference>
<organism evidence="2 3">
    <name type="scientific">Longispora fulva</name>
    <dbReference type="NCBI Taxonomy" id="619741"/>
    <lineage>
        <taxon>Bacteria</taxon>
        <taxon>Bacillati</taxon>
        <taxon>Actinomycetota</taxon>
        <taxon>Actinomycetes</taxon>
        <taxon>Micromonosporales</taxon>
        <taxon>Micromonosporaceae</taxon>
        <taxon>Longispora</taxon>
    </lineage>
</organism>
<dbReference type="SUPFAM" id="SSF49899">
    <property type="entry name" value="Concanavalin A-like lectins/glucanases"/>
    <property type="match status" value="1"/>
</dbReference>
<keyword evidence="1" id="KW-0732">Signal</keyword>
<accession>A0A8J7GI58</accession>
<dbReference type="RefSeq" id="WP_197003996.1">
    <property type="nucleotide sequence ID" value="NZ_BONS01000022.1"/>
</dbReference>
<protein>
    <submittedName>
        <fullName evidence="2">Uncharacterized protein</fullName>
    </submittedName>
</protein>
<keyword evidence="3" id="KW-1185">Reference proteome</keyword>
<feature type="chain" id="PRO_5038898056" evidence="1">
    <location>
        <begin position="26"/>
        <end position="704"/>
    </location>
</feature>